<feature type="domain" description="Methylmalonyl-CoA mutase alpha/beta chain catalytic" evidence="6">
    <location>
        <begin position="145"/>
        <end position="452"/>
    </location>
</feature>
<reference evidence="7 8" key="1">
    <citation type="submission" date="2017-12" db="EMBL/GenBank/DDBJ databases">
        <title>Taxonomic description and draft genome of Pradoshia cofamensis Gen. nov., sp. nov., a thermotolerant bacillale isolated from anterior gut of earthworm Eisenia fetida.</title>
        <authorList>
            <person name="Saha T."/>
            <person name="Chakraborty R."/>
        </authorList>
    </citation>
    <scope>NUCLEOTIDE SEQUENCE [LARGE SCALE GENOMIC DNA]</scope>
    <source>
        <strain evidence="7 8">EAG3</strain>
    </source>
</reference>
<dbReference type="RefSeq" id="WP_104847675.1">
    <property type="nucleotide sequence ID" value="NZ_PKOZ01000001.1"/>
</dbReference>
<name>A0A2S7N3I7_9BACI</name>
<organism evidence="7 8">
    <name type="scientific">Pradoshia eiseniae</name>
    <dbReference type="NCBI Taxonomy" id="2064768"/>
    <lineage>
        <taxon>Bacteria</taxon>
        <taxon>Bacillati</taxon>
        <taxon>Bacillota</taxon>
        <taxon>Bacilli</taxon>
        <taxon>Bacillales</taxon>
        <taxon>Bacillaceae</taxon>
        <taxon>Pradoshia</taxon>
    </lineage>
</organism>
<dbReference type="Gene3D" id="3.20.20.240">
    <property type="entry name" value="Methylmalonyl-CoA mutase"/>
    <property type="match status" value="1"/>
</dbReference>
<dbReference type="Pfam" id="PF01642">
    <property type="entry name" value="MM_CoA_mutase"/>
    <property type="match status" value="1"/>
</dbReference>
<dbReference type="SUPFAM" id="SSF52242">
    <property type="entry name" value="Cobalamin (vitamin B12)-binding domain"/>
    <property type="match status" value="1"/>
</dbReference>
<evidence type="ECO:0000256" key="1">
    <source>
        <dbReference type="ARBA" id="ARBA00001922"/>
    </source>
</evidence>
<dbReference type="EMBL" id="PKOZ01000001">
    <property type="protein sequence ID" value="PQD96578.1"/>
    <property type="molecule type" value="Genomic_DNA"/>
</dbReference>
<dbReference type="PANTHER" id="PTHR48101">
    <property type="entry name" value="METHYLMALONYL-COA MUTASE, MITOCHONDRIAL-RELATED"/>
    <property type="match status" value="1"/>
</dbReference>
<dbReference type="PANTHER" id="PTHR48101:SF1">
    <property type="entry name" value="METHYLMALONYL-COA MUTASE, LARGE SUBUNIT"/>
    <property type="match status" value="1"/>
</dbReference>
<evidence type="ECO:0000259" key="6">
    <source>
        <dbReference type="Pfam" id="PF01642"/>
    </source>
</evidence>
<comment type="similarity">
    <text evidence="2">Belongs to the methylmalonyl-CoA mutase family.</text>
</comment>
<sequence length="591" mass="65605">MNLDQLRNYTFPTSTEQDWIEAVERSLKGKGADSLLTETYENIILKPLYSERTADVERPGTAPYTRGIGNNDFWLCQENQGENAEAVTEAVKKGIENGENALSFKTDSLKPEEIKVALGNLPIEDYPVFIQANAAQQAIMGNGLAVNGAVLRDLMMEWVQAGAVPLNEQTALTEWLSSIAEWKQNEPDIKTIWVNTIPYHESGADAAREIAYALAAGAEYMNAANSAGIEPSELTDSMVFSFAIDSQFFMQIAKLRAARKLWSAVGQVYGIKECRMNIHAKTSMRNKSSYDRHVNLLRASNEAFAAVAGGCQYITVDPFDAMLKEQSSQGIRMARNIVHILDKEAGIRYSEDPGGGSYYLEALTDELCEKAWALFLDIERAGGILSVLKKGRIQAELFEIAQTRLENVAMRKEKIIGVNVYANPSERRPVVPVELPPSSRTEKVKEISRLRPIKLSSEFEVIRSMNLTWQDEAAAERIAVIGIGDLKAYKPYTDFVKEILASGGLAYQLAEGIESSKEIEELAGQQKVLHLIVCGNQKDLKGDLSALSLEPHVRIYTVGDFSDNTKYQQIDRSVNIIEWLTVLSSTQEVEA</sequence>
<keyword evidence="8" id="KW-1185">Reference proteome</keyword>
<keyword evidence="4" id="KW-0413">Isomerase</keyword>
<keyword evidence="3" id="KW-0846">Cobalamin</keyword>
<evidence type="ECO:0000256" key="4">
    <source>
        <dbReference type="ARBA" id="ARBA00023235"/>
    </source>
</evidence>
<evidence type="ECO:0000256" key="3">
    <source>
        <dbReference type="ARBA" id="ARBA00022628"/>
    </source>
</evidence>
<dbReference type="GO" id="GO:0016866">
    <property type="term" value="F:intramolecular transferase activity"/>
    <property type="evidence" value="ECO:0007669"/>
    <property type="project" value="InterPro"/>
</dbReference>
<accession>A0A2S7N3I7</accession>
<dbReference type="Proteomes" id="UP000239663">
    <property type="component" value="Unassembled WGS sequence"/>
</dbReference>
<comment type="caution">
    <text evidence="7">The sequence shown here is derived from an EMBL/GenBank/DDBJ whole genome shotgun (WGS) entry which is preliminary data.</text>
</comment>
<dbReference type="OrthoDB" id="9762378at2"/>
<comment type="cofactor">
    <cofactor evidence="1">
        <name>adenosylcob(III)alamin</name>
        <dbReference type="ChEBI" id="CHEBI:18408"/>
    </cofactor>
</comment>
<evidence type="ECO:0000313" key="8">
    <source>
        <dbReference type="Proteomes" id="UP000239663"/>
    </source>
</evidence>
<dbReference type="InterPro" id="IPR016176">
    <property type="entry name" value="Cbl-dep_enz_cat"/>
</dbReference>
<keyword evidence="5" id="KW-0170">Cobalt</keyword>
<evidence type="ECO:0000256" key="2">
    <source>
        <dbReference type="ARBA" id="ARBA00008465"/>
    </source>
</evidence>
<gene>
    <name evidence="7" type="ORF">CYL18_01390</name>
</gene>
<dbReference type="GO" id="GO:0031419">
    <property type="term" value="F:cobalamin binding"/>
    <property type="evidence" value="ECO:0007669"/>
    <property type="project" value="UniProtKB-KW"/>
</dbReference>
<dbReference type="GO" id="GO:0046872">
    <property type="term" value="F:metal ion binding"/>
    <property type="evidence" value="ECO:0007669"/>
    <property type="project" value="InterPro"/>
</dbReference>
<evidence type="ECO:0000313" key="7">
    <source>
        <dbReference type="EMBL" id="PQD96578.1"/>
    </source>
</evidence>
<proteinExistence type="inferred from homology"/>
<protein>
    <recommendedName>
        <fullName evidence="6">Methylmalonyl-CoA mutase alpha/beta chain catalytic domain-containing protein</fullName>
    </recommendedName>
</protein>
<dbReference type="Gene3D" id="3.40.50.280">
    <property type="entry name" value="Cobalamin-binding domain"/>
    <property type="match status" value="1"/>
</dbReference>
<dbReference type="SUPFAM" id="SSF51703">
    <property type="entry name" value="Cobalamin (vitamin B12)-dependent enzymes"/>
    <property type="match status" value="1"/>
</dbReference>
<dbReference type="InterPro" id="IPR006099">
    <property type="entry name" value="MeMalonylCoA_mutase_a/b_cat"/>
</dbReference>
<dbReference type="InterPro" id="IPR036724">
    <property type="entry name" value="Cobalamin-bd_sf"/>
</dbReference>
<evidence type="ECO:0000256" key="5">
    <source>
        <dbReference type="ARBA" id="ARBA00023285"/>
    </source>
</evidence>
<dbReference type="AlphaFoldDB" id="A0A2S7N3I7"/>